<dbReference type="SUPFAM" id="SSF52540">
    <property type="entry name" value="P-loop containing nucleoside triphosphate hydrolases"/>
    <property type="match status" value="1"/>
</dbReference>
<dbReference type="FunFam" id="3.40.50.300:FF:000285">
    <property type="entry name" value="Sporulation initiation inhibitor Soj"/>
    <property type="match status" value="1"/>
</dbReference>
<gene>
    <name evidence="2" type="ORF">GYA55_14720</name>
</gene>
<dbReference type="Proteomes" id="UP000524246">
    <property type="component" value="Unassembled WGS sequence"/>
</dbReference>
<dbReference type="CDD" id="cd02042">
    <property type="entry name" value="ParAB_family"/>
    <property type="match status" value="1"/>
</dbReference>
<dbReference type="Pfam" id="PF13614">
    <property type="entry name" value="AAA_31"/>
    <property type="match status" value="1"/>
</dbReference>
<comment type="caution">
    <text evidence="2">The sequence shown here is derived from an EMBL/GenBank/DDBJ whole genome shotgun (WGS) entry which is preliminary data.</text>
</comment>
<accession>A0A7X9FU82</accession>
<feature type="domain" description="AAA" evidence="1">
    <location>
        <begin position="4"/>
        <end position="178"/>
    </location>
</feature>
<sequence length="268" mass="28687">MAFIISIANQKGGVGKTTSAVSLAAELALMGRKVLLLDFDPQGSATSGLGLEAPEEGSDLYDVFFGRIGLSEILLQSQIPTLCVAPSSEDLVALEVELGKTPGRELILRSELNSVSANFEYILIDCPPSSGLLTLNALGAAKSVLIPLQAEYYALEGLSALMRTIQFVQQTFNPALEILGVFMTMVDSRTNLSSEVENEAKGFFKDLMFNTRIPRNIRLSEAPSHGLPICLYDVASAGAKAYHALAMEIDARVSGINASEQEKKLANS</sequence>
<protein>
    <submittedName>
        <fullName evidence="2">AAA family ATPase</fullName>
    </submittedName>
</protein>
<organism evidence="2 3">
    <name type="scientific">SAR324 cluster bacterium</name>
    <dbReference type="NCBI Taxonomy" id="2024889"/>
    <lineage>
        <taxon>Bacteria</taxon>
        <taxon>Deltaproteobacteria</taxon>
        <taxon>SAR324 cluster</taxon>
    </lineage>
</organism>
<proteinExistence type="predicted"/>
<dbReference type="Gene3D" id="3.40.50.300">
    <property type="entry name" value="P-loop containing nucleotide triphosphate hydrolases"/>
    <property type="match status" value="1"/>
</dbReference>
<dbReference type="EMBL" id="JAAZON010000667">
    <property type="protein sequence ID" value="NMC64415.1"/>
    <property type="molecule type" value="Genomic_DNA"/>
</dbReference>
<evidence type="ECO:0000313" key="2">
    <source>
        <dbReference type="EMBL" id="NMC64415.1"/>
    </source>
</evidence>
<name>A0A7X9FU82_9DELT</name>
<dbReference type="InterPro" id="IPR050678">
    <property type="entry name" value="DNA_Partitioning_ATPase"/>
</dbReference>
<dbReference type="PANTHER" id="PTHR13696">
    <property type="entry name" value="P-LOOP CONTAINING NUCLEOSIDE TRIPHOSPHATE HYDROLASE"/>
    <property type="match status" value="1"/>
</dbReference>
<dbReference type="InterPro" id="IPR025669">
    <property type="entry name" value="AAA_dom"/>
</dbReference>
<dbReference type="InterPro" id="IPR027417">
    <property type="entry name" value="P-loop_NTPase"/>
</dbReference>
<evidence type="ECO:0000259" key="1">
    <source>
        <dbReference type="Pfam" id="PF13614"/>
    </source>
</evidence>
<dbReference type="PIRSF" id="PIRSF009320">
    <property type="entry name" value="Nuc_binding_HP_1000"/>
    <property type="match status" value="1"/>
</dbReference>
<dbReference type="PANTHER" id="PTHR13696:SF52">
    <property type="entry name" value="PARA FAMILY PROTEIN CT_582"/>
    <property type="match status" value="1"/>
</dbReference>
<evidence type="ECO:0000313" key="3">
    <source>
        <dbReference type="Proteomes" id="UP000524246"/>
    </source>
</evidence>
<reference evidence="2 3" key="1">
    <citation type="journal article" date="2020" name="Biotechnol. Biofuels">
        <title>New insights from the biogas microbiome by comprehensive genome-resolved metagenomics of nearly 1600 species originating from multiple anaerobic digesters.</title>
        <authorList>
            <person name="Campanaro S."/>
            <person name="Treu L."/>
            <person name="Rodriguez-R L.M."/>
            <person name="Kovalovszki A."/>
            <person name="Ziels R.M."/>
            <person name="Maus I."/>
            <person name="Zhu X."/>
            <person name="Kougias P.G."/>
            <person name="Basile A."/>
            <person name="Luo G."/>
            <person name="Schluter A."/>
            <person name="Konstantinidis K.T."/>
            <person name="Angelidaki I."/>
        </authorList>
    </citation>
    <scope>NUCLEOTIDE SEQUENCE [LARGE SCALE GENOMIC DNA]</scope>
    <source>
        <strain evidence="2">AS27yjCOA_65</strain>
    </source>
</reference>
<dbReference type="AlphaFoldDB" id="A0A7X9FU82"/>